<accession>A0A2W6IFD4</accession>
<comment type="caution">
    <text evidence="2">The sequence shown here is derived from an EMBL/GenBank/DDBJ whole genome shotgun (WGS) entry which is preliminary data.</text>
</comment>
<feature type="chain" id="PRO_5016421155" description="DUF732 domain-containing protein" evidence="1">
    <location>
        <begin position="19"/>
        <end position="136"/>
    </location>
</feature>
<name>A0A2W6IFD4_STEMA</name>
<dbReference type="RefSeq" id="WP_106549160.1">
    <property type="nucleotide sequence ID" value="NZ_LXXM01000101.1"/>
</dbReference>
<evidence type="ECO:0008006" key="4">
    <source>
        <dbReference type="Google" id="ProtNLM"/>
    </source>
</evidence>
<reference evidence="2 3" key="1">
    <citation type="submission" date="2016-05" db="EMBL/GenBank/DDBJ databases">
        <authorList>
            <person name="Lavstsen T."/>
            <person name="Jespersen J.S."/>
        </authorList>
    </citation>
    <scope>NUCLEOTIDE SEQUENCE [LARGE SCALE GENOMIC DNA]</scope>
    <source>
        <strain evidence="2 3">SM-5815</strain>
    </source>
</reference>
<evidence type="ECO:0000256" key="1">
    <source>
        <dbReference type="SAM" id="SignalP"/>
    </source>
</evidence>
<dbReference type="EMBL" id="LXXM01000101">
    <property type="protein sequence ID" value="PZS94350.1"/>
    <property type="molecule type" value="Genomic_DNA"/>
</dbReference>
<keyword evidence="1" id="KW-0732">Signal</keyword>
<feature type="signal peptide" evidence="1">
    <location>
        <begin position="1"/>
        <end position="18"/>
    </location>
</feature>
<dbReference type="Proteomes" id="UP000249614">
    <property type="component" value="Unassembled WGS sequence"/>
</dbReference>
<proteinExistence type="predicted"/>
<gene>
    <name evidence="2" type="ORF">A7X83_05065</name>
</gene>
<organism evidence="2 3">
    <name type="scientific">Stenotrophomonas maltophilia</name>
    <name type="common">Pseudomonas maltophilia</name>
    <name type="synonym">Xanthomonas maltophilia</name>
    <dbReference type="NCBI Taxonomy" id="40324"/>
    <lineage>
        <taxon>Bacteria</taxon>
        <taxon>Pseudomonadati</taxon>
        <taxon>Pseudomonadota</taxon>
        <taxon>Gammaproteobacteria</taxon>
        <taxon>Lysobacterales</taxon>
        <taxon>Lysobacteraceae</taxon>
        <taxon>Stenotrophomonas</taxon>
        <taxon>Stenotrophomonas maltophilia group</taxon>
    </lineage>
</organism>
<sequence>MKKMMFLAALLLPMVAQAYSGHGGMKAKRISNEVYAYHFDNGFTGEDAMGWDPDLQFAWSRLAAARACKVSVDEGAALDYLAKKFDQDPVMQEIVGVGFHEAQIRSNSSFCTQARIDSTNELVEELKANELKSRFR</sequence>
<dbReference type="AlphaFoldDB" id="A0A2W6IFD4"/>
<evidence type="ECO:0000313" key="3">
    <source>
        <dbReference type="Proteomes" id="UP000249614"/>
    </source>
</evidence>
<evidence type="ECO:0000313" key="2">
    <source>
        <dbReference type="EMBL" id="PZS94350.1"/>
    </source>
</evidence>
<protein>
    <recommendedName>
        <fullName evidence="4">DUF732 domain-containing protein</fullName>
    </recommendedName>
</protein>